<keyword evidence="2" id="KW-0479">Metal-binding</keyword>
<evidence type="ECO:0000256" key="7">
    <source>
        <dbReference type="ARBA" id="ARBA00040360"/>
    </source>
</evidence>
<evidence type="ECO:0000256" key="6">
    <source>
        <dbReference type="ARBA" id="ARBA00038233"/>
    </source>
</evidence>
<reference evidence="13" key="2">
    <citation type="journal article" date="2023" name="Science">
        <title>Genomic signatures of disease resistance in endangered staghorn corals.</title>
        <authorList>
            <person name="Vollmer S.V."/>
            <person name="Selwyn J.D."/>
            <person name="Despard B.A."/>
            <person name="Roesel C.L."/>
        </authorList>
    </citation>
    <scope>NUCLEOTIDE SEQUENCE</scope>
    <source>
        <strain evidence="13">K2</strain>
    </source>
</reference>
<evidence type="ECO:0000256" key="11">
    <source>
        <dbReference type="SAM" id="SignalP"/>
    </source>
</evidence>
<keyword evidence="4 9" id="KW-0862">Zinc</keyword>
<proteinExistence type="inferred from homology"/>
<comment type="cofactor">
    <cofactor evidence="9">
        <name>Zn(2+)</name>
        <dbReference type="ChEBI" id="CHEBI:29105"/>
    </cofactor>
    <text evidence="9">Binds 1 zinc ion per subunit.</text>
</comment>
<evidence type="ECO:0000259" key="12">
    <source>
        <dbReference type="Pfam" id="PF01435"/>
    </source>
</evidence>
<dbReference type="PANTHER" id="PTHR22726:SF1">
    <property type="entry name" value="METALLOENDOPEPTIDASE OMA1, MITOCHONDRIAL"/>
    <property type="match status" value="1"/>
</dbReference>
<dbReference type="GO" id="GO:0034982">
    <property type="term" value="P:mitochondrial protein processing"/>
    <property type="evidence" value="ECO:0007669"/>
    <property type="project" value="TreeGrafter"/>
</dbReference>
<evidence type="ECO:0000256" key="1">
    <source>
        <dbReference type="ARBA" id="ARBA00022670"/>
    </source>
</evidence>
<evidence type="ECO:0000256" key="5">
    <source>
        <dbReference type="ARBA" id="ARBA00023049"/>
    </source>
</evidence>
<comment type="similarity">
    <text evidence="6 9">Belongs to the peptidase M48 family.</text>
</comment>
<keyword evidence="10" id="KW-0472">Membrane</keyword>
<dbReference type="Gene3D" id="3.30.2010.10">
    <property type="entry name" value="Metalloproteases ('zincins'), catalytic domain"/>
    <property type="match status" value="1"/>
</dbReference>
<keyword evidence="1 9" id="KW-0645">Protease</keyword>
<name>A0AAD9PU88_ACRCE</name>
<accession>A0AAD9PU88</accession>
<dbReference type="AlphaFoldDB" id="A0AAD9PU88"/>
<evidence type="ECO:0000256" key="2">
    <source>
        <dbReference type="ARBA" id="ARBA00022723"/>
    </source>
</evidence>
<keyword evidence="10" id="KW-0812">Transmembrane</keyword>
<reference evidence="13" key="1">
    <citation type="journal article" date="2023" name="G3 (Bethesda)">
        <title>Whole genome assembly and annotation of the endangered Caribbean coral Acropora cervicornis.</title>
        <authorList>
            <person name="Selwyn J.D."/>
            <person name="Vollmer S.V."/>
        </authorList>
    </citation>
    <scope>NUCLEOTIDE SEQUENCE</scope>
    <source>
        <strain evidence="13">K2</strain>
    </source>
</reference>
<dbReference type="Proteomes" id="UP001249851">
    <property type="component" value="Unassembled WGS sequence"/>
</dbReference>
<dbReference type="GO" id="GO:0006515">
    <property type="term" value="P:protein quality control for misfolded or incompletely synthesized proteins"/>
    <property type="evidence" value="ECO:0007669"/>
    <property type="project" value="TreeGrafter"/>
</dbReference>
<evidence type="ECO:0000256" key="8">
    <source>
        <dbReference type="ARBA" id="ARBA00042978"/>
    </source>
</evidence>
<keyword evidence="10" id="KW-1133">Transmembrane helix</keyword>
<dbReference type="PANTHER" id="PTHR22726">
    <property type="entry name" value="METALLOENDOPEPTIDASE OMA1"/>
    <property type="match status" value="1"/>
</dbReference>
<evidence type="ECO:0000313" key="13">
    <source>
        <dbReference type="EMBL" id="KAK2549165.1"/>
    </source>
</evidence>
<dbReference type="GO" id="GO:0005743">
    <property type="term" value="C:mitochondrial inner membrane"/>
    <property type="evidence" value="ECO:0007669"/>
    <property type="project" value="TreeGrafter"/>
</dbReference>
<feature type="chain" id="PRO_5042179843" description="Metalloendopeptidase OMA1, mitochondrial" evidence="11">
    <location>
        <begin position="20"/>
        <end position="406"/>
    </location>
</feature>
<feature type="transmembrane region" description="Helical" evidence="10">
    <location>
        <begin position="130"/>
        <end position="147"/>
    </location>
</feature>
<feature type="signal peptide" evidence="11">
    <location>
        <begin position="1"/>
        <end position="19"/>
    </location>
</feature>
<comment type="caution">
    <text evidence="13">The sequence shown here is derived from an EMBL/GenBank/DDBJ whole genome shotgun (WGS) entry which is preliminary data.</text>
</comment>
<keyword evidence="11" id="KW-0732">Signal</keyword>
<evidence type="ECO:0000256" key="10">
    <source>
        <dbReference type="SAM" id="Phobius"/>
    </source>
</evidence>
<dbReference type="GO" id="GO:0004222">
    <property type="term" value="F:metalloendopeptidase activity"/>
    <property type="evidence" value="ECO:0007669"/>
    <property type="project" value="InterPro"/>
</dbReference>
<evidence type="ECO:0000256" key="3">
    <source>
        <dbReference type="ARBA" id="ARBA00022801"/>
    </source>
</evidence>
<keyword evidence="14" id="KW-1185">Reference proteome</keyword>
<dbReference type="GO" id="GO:0046872">
    <property type="term" value="F:metal ion binding"/>
    <property type="evidence" value="ECO:0007669"/>
    <property type="project" value="UniProtKB-KW"/>
</dbReference>
<evidence type="ECO:0000256" key="4">
    <source>
        <dbReference type="ARBA" id="ARBA00022833"/>
    </source>
</evidence>
<dbReference type="Pfam" id="PF01435">
    <property type="entry name" value="Peptidase_M48"/>
    <property type="match status" value="1"/>
</dbReference>
<dbReference type="CDD" id="cd07331">
    <property type="entry name" value="M48C_Oma1_like"/>
    <property type="match status" value="1"/>
</dbReference>
<keyword evidence="3 9" id="KW-0378">Hydrolase</keyword>
<dbReference type="InterPro" id="IPR051156">
    <property type="entry name" value="Mito/Outer_Membr_Metalloprot"/>
</dbReference>
<evidence type="ECO:0000313" key="14">
    <source>
        <dbReference type="Proteomes" id="UP001249851"/>
    </source>
</evidence>
<sequence length="406" mass="46075">MNPWLRITVSSWWPISCLVKCPKLFCVSSKSQASIIKRQRQICIGCFSVQHRLTHVAQPQRRICAGPLLSVREFHTSQPRFAGPLAVLLLKLAGPFSKGIKLAAVVGGRSLRKSWRKLSRHQRLHWSRRLAVLLGGFGGICVGFYFFHLEETPVTNRVRFMPISHKQMQELAEREHRNLLEAWAPHILPAHHPDHLRVFVIAKRLFKANQSKEMENLSWQVIVVDTEEMNAFVLPNGQIFMFTGMLKVLHNADSLAVVLGHEMAHVVLQHAAEKISLHGFINMFLVISCALVWAVLPSDLLAIGAQWLQNMILAILLHLPYSRKLEEEADEVGMNMAAKACFDVRESPKLWRQLALSKKTDEEAESPTWLSTHPTHNDRADKLEGLLPKALKIRENCKCPPLSPDE</sequence>
<gene>
    <name evidence="13" type="ORF">P5673_030380</name>
</gene>
<feature type="domain" description="Peptidase M48" evidence="12">
    <location>
        <begin position="210"/>
        <end position="385"/>
    </location>
</feature>
<dbReference type="EMBL" id="JARQWQ010000130">
    <property type="protein sequence ID" value="KAK2549165.1"/>
    <property type="molecule type" value="Genomic_DNA"/>
</dbReference>
<dbReference type="InterPro" id="IPR001915">
    <property type="entry name" value="Peptidase_M48"/>
</dbReference>
<keyword evidence="5 9" id="KW-0482">Metalloprotease</keyword>
<protein>
    <recommendedName>
        <fullName evidence="7">Metalloendopeptidase OMA1, mitochondrial</fullName>
    </recommendedName>
    <alternativeName>
        <fullName evidence="8">Overlapping with the m-AAA protease 1 homolog</fullName>
    </alternativeName>
</protein>
<organism evidence="13 14">
    <name type="scientific">Acropora cervicornis</name>
    <name type="common">Staghorn coral</name>
    <dbReference type="NCBI Taxonomy" id="6130"/>
    <lineage>
        <taxon>Eukaryota</taxon>
        <taxon>Metazoa</taxon>
        <taxon>Cnidaria</taxon>
        <taxon>Anthozoa</taxon>
        <taxon>Hexacorallia</taxon>
        <taxon>Scleractinia</taxon>
        <taxon>Astrocoeniina</taxon>
        <taxon>Acroporidae</taxon>
        <taxon>Acropora</taxon>
    </lineage>
</organism>
<evidence type="ECO:0000256" key="9">
    <source>
        <dbReference type="RuleBase" id="RU003983"/>
    </source>
</evidence>